<dbReference type="Proteomes" id="UP001530315">
    <property type="component" value="Unassembled WGS sequence"/>
</dbReference>
<protein>
    <recommendedName>
        <fullName evidence="7">Serine/threonine-protein phosphatase 2A activator</fullName>
        <ecNumber evidence="7">5.2.1.8</ecNumber>
    </recommendedName>
    <alternativeName>
        <fullName evidence="7">Phosphotyrosyl phosphatase activator</fullName>
    </alternativeName>
</protein>
<evidence type="ECO:0000256" key="1">
    <source>
        <dbReference type="ARBA" id="ARBA00000971"/>
    </source>
</evidence>
<name>A0ABD3PD18_9STRA</name>
<evidence type="ECO:0000313" key="10">
    <source>
        <dbReference type="Proteomes" id="UP001530315"/>
    </source>
</evidence>
<evidence type="ECO:0000256" key="7">
    <source>
        <dbReference type="RuleBase" id="RU361210"/>
    </source>
</evidence>
<comment type="function">
    <text evidence="7">PPIases accelerate the folding of proteins. It catalyzes the cis-trans isomerization of proline imidic peptide bonds in oligopeptides.</text>
</comment>
<comment type="similarity">
    <text evidence="3 7">Belongs to the PTPA-type PPIase family.</text>
</comment>
<keyword evidence="4 7" id="KW-0963">Cytoplasm</keyword>
<organism evidence="9 10">
    <name type="scientific">Stephanodiscus triporus</name>
    <dbReference type="NCBI Taxonomy" id="2934178"/>
    <lineage>
        <taxon>Eukaryota</taxon>
        <taxon>Sar</taxon>
        <taxon>Stramenopiles</taxon>
        <taxon>Ochrophyta</taxon>
        <taxon>Bacillariophyta</taxon>
        <taxon>Coscinodiscophyceae</taxon>
        <taxon>Thalassiosirophycidae</taxon>
        <taxon>Stephanodiscales</taxon>
        <taxon>Stephanodiscaceae</taxon>
        <taxon>Stephanodiscus</taxon>
    </lineage>
</organism>
<dbReference type="AlphaFoldDB" id="A0ABD3PD18"/>
<accession>A0ABD3PD18</accession>
<keyword evidence="5 7" id="KW-0697">Rotamase</keyword>
<feature type="region of interest" description="Disordered" evidence="8">
    <location>
        <begin position="494"/>
        <end position="519"/>
    </location>
</feature>
<keyword evidence="10" id="KW-1185">Reference proteome</keyword>
<feature type="region of interest" description="Disordered" evidence="8">
    <location>
        <begin position="303"/>
        <end position="336"/>
    </location>
</feature>
<evidence type="ECO:0000256" key="8">
    <source>
        <dbReference type="SAM" id="MobiDB-lite"/>
    </source>
</evidence>
<evidence type="ECO:0000256" key="3">
    <source>
        <dbReference type="ARBA" id="ARBA00011019"/>
    </source>
</evidence>
<dbReference type="SUPFAM" id="SSF140984">
    <property type="entry name" value="PTPA-like"/>
    <property type="match status" value="2"/>
</dbReference>
<dbReference type="InterPro" id="IPR043170">
    <property type="entry name" value="PTPA_C_lid"/>
</dbReference>
<keyword evidence="6 7" id="KW-0413">Isomerase</keyword>
<dbReference type="GO" id="GO:0005737">
    <property type="term" value="C:cytoplasm"/>
    <property type="evidence" value="ECO:0007669"/>
    <property type="project" value="UniProtKB-SubCell"/>
</dbReference>
<sequence length="519" mass="57523">MTDTPTASINDNAARRYIYNQADMEHFRRSAARKELVSFVSAMGRGITTGNNPHGGYTPHSPLDRLTPALASLHGSLSCMSSTWMDQNHDDGIPLDLTVKARFGNPAFRTWYARLVERSYGIVRCLMDCHVKYLSCGAPSDDDANAVDGLTRNQILAECSDRGYRAASNEGASLWPPVNSPSKQEEVIGELQAYLHDSFGHPIRIDYGTGHESSFVVFLLSLCKIGCFHWGRYDGERKSKSNPPPEVVGLTSLAIFHAYLNVTQGLQRDYMLEPAGSHGVWGLDDYHCIPFYLGACQMMAREQSQKQSRQHRREKGDTHERAGEKGSDTDKDDLESANMMPANLYLHKSSRPESVQSVVTTDANNDDGDPWTPSIIHNHHILEMHSPTYIYLSCIQFIRQIKPNAPFFESSPMLNDISQLGSWSKAASGLLRLYEGEVLDKLPVVQHFVFGKIFSADWSPSRNAPPKAPDTTFINVPMGEQCVAPWADGRASSANASLESCPPTNYPGGMPPTRAPWAK</sequence>
<dbReference type="PANTHER" id="PTHR10012:SF0">
    <property type="entry name" value="SERINE_THREONINE-PROTEIN PHOSPHATASE 2A ACTIVATOR"/>
    <property type="match status" value="1"/>
</dbReference>
<comment type="subcellular location">
    <subcellularLocation>
        <location evidence="2 7">Cytoplasm</location>
    </subcellularLocation>
</comment>
<evidence type="ECO:0000256" key="5">
    <source>
        <dbReference type="ARBA" id="ARBA00023110"/>
    </source>
</evidence>
<dbReference type="EC" id="5.2.1.8" evidence="7"/>
<evidence type="ECO:0000256" key="4">
    <source>
        <dbReference type="ARBA" id="ARBA00022490"/>
    </source>
</evidence>
<dbReference type="GO" id="GO:0003755">
    <property type="term" value="F:peptidyl-prolyl cis-trans isomerase activity"/>
    <property type="evidence" value="ECO:0007669"/>
    <property type="project" value="UniProtKB-KW"/>
</dbReference>
<reference evidence="9 10" key="1">
    <citation type="submission" date="2024-10" db="EMBL/GenBank/DDBJ databases">
        <title>Updated reference genomes for cyclostephanoid diatoms.</title>
        <authorList>
            <person name="Roberts W.R."/>
            <person name="Alverson A.J."/>
        </authorList>
    </citation>
    <scope>NUCLEOTIDE SEQUENCE [LARGE SCALE GENOMIC DNA]</scope>
    <source>
        <strain evidence="9 10">AJA276-08</strain>
    </source>
</reference>
<comment type="caution">
    <text evidence="9">The sequence shown here is derived from an EMBL/GenBank/DDBJ whole genome shotgun (WGS) entry which is preliminary data.</text>
</comment>
<dbReference type="PANTHER" id="PTHR10012">
    <property type="entry name" value="SERINE/THREONINE-PROTEIN PHOSPHATASE 2A REGULATORY SUBUNIT B"/>
    <property type="match status" value="1"/>
</dbReference>
<comment type="catalytic activity">
    <reaction evidence="1 7">
        <text>[protein]-peptidylproline (omega=180) = [protein]-peptidylproline (omega=0)</text>
        <dbReference type="Rhea" id="RHEA:16237"/>
        <dbReference type="Rhea" id="RHEA-COMP:10747"/>
        <dbReference type="Rhea" id="RHEA-COMP:10748"/>
        <dbReference type="ChEBI" id="CHEBI:83833"/>
        <dbReference type="ChEBI" id="CHEBI:83834"/>
        <dbReference type="EC" id="5.2.1.8"/>
    </reaction>
</comment>
<dbReference type="InterPro" id="IPR037218">
    <property type="entry name" value="PTPA_sf"/>
</dbReference>
<gene>
    <name evidence="9" type="ORF">ACHAW5_007640</name>
</gene>
<dbReference type="PIRSF" id="PIRSF016325">
    <property type="entry name" value="Phstyr_phstse_ac"/>
    <property type="match status" value="1"/>
</dbReference>
<dbReference type="EMBL" id="JALLAZ020000878">
    <property type="protein sequence ID" value="KAL3785639.1"/>
    <property type="molecule type" value="Genomic_DNA"/>
</dbReference>
<dbReference type="Pfam" id="PF03095">
    <property type="entry name" value="PTPA"/>
    <property type="match status" value="2"/>
</dbReference>
<proteinExistence type="inferred from homology"/>
<feature type="compositionally biased region" description="Pro residues" evidence="8">
    <location>
        <begin position="509"/>
        <end position="519"/>
    </location>
</feature>
<feature type="compositionally biased region" description="Basic and acidic residues" evidence="8">
    <location>
        <begin position="314"/>
        <end position="329"/>
    </location>
</feature>
<dbReference type="InterPro" id="IPR004327">
    <property type="entry name" value="Phstyr_phstse_ac"/>
</dbReference>
<evidence type="ECO:0000256" key="2">
    <source>
        <dbReference type="ARBA" id="ARBA00004496"/>
    </source>
</evidence>
<dbReference type="Gene3D" id="1.20.120.1150">
    <property type="match status" value="1"/>
</dbReference>
<evidence type="ECO:0000313" key="9">
    <source>
        <dbReference type="EMBL" id="KAL3785639.1"/>
    </source>
</evidence>
<evidence type="ECO:0000256" key="6">
    <source>
        <dbReference type="ARBA" id="ARBA00023235"/>
    </source>
</evidence>